<evidence type="ECO:0000313" key="2">
    <source>
        <dbReference type="EMBL" id="SVA67010.1"/>
    </source>
</evidence>
<proteinExistence type="predicted"/>
<feature type="transmembrane region" description="Helical" evidence="1">
    <location>
        <begin position="171"/>
        <end position="192"/>
    </location>
</feature>
<feature type="transmembrane region" description="Helical" evidence="1">
    <location>
        <begin position="6"/>
        <end position="24"/>
    </location>
</feature>
<protein>
    <submittedName>
        <fullName evidence="2">Uncharacterized protein</fullName>
    </submittedName>
</protein>
<evidence type="ECO:0000256" key="1">
    <source>
        <dbReference type="SAM" id="Phobius"/>
    </source>
</evidence>
<keyword evidence="1" id="KW-1133">Transmembrane helix</keyword>
<keyword evidence="1" id="KW-0472">Membrane</keyword>
<name>A0A381XQT5_9ZZZZ</name>
<organism evidence="2">
    <name type="scientific">marine metagenome</name>
    <dbReference type="NCBI Taxonomy" id="408172"/>
    <lineage>
        <taxon>unclassified sequences</taxon>
        <taxon>metagenomes</taxon>
        <taxon>ecological metagenomes</taxon>
    </lineage>
</organism>
<dbReference type="EMBL" id="UINC01016014">
    <property type="protein sequence ID" value="SVA67010.1"/>
    <property type="molecule type" value="Genomic_DNA"/>
</dbReference>
<gene>
    <name evidence="2" type="ORF">METZ01_LOCUS119864</name>
</gene>
<accession>A0A381XQT5</accession>
<keyword evidence="1" id="KW-0812">Transmembrane</keyword>
<reference evidence="2" key="1">
    <citation type="submission" date="2018-05" db="EMBL/GenBank/DDBJ databases">
        <authorList>
            <person name="Lanie J.A."/>
            <person name="Ng W.-L."/>
            <person name="Kazmierczak K.M."/>
            <person name="Andrzejewski T.M."/>
            <person name="Davidsen T.M."/>
            <person name="Wayne K.J."/>
            <person name="Tettelin H."/>
            <person name="Glass J.I."/>
            <person name="Rusch D."/>
            <person name="Podicherti R."/>
            <person name="Tsui H.-C.T."/>
            <person name="Winkler M.E."/>
        </authorList>
    </citation>
    <scope>NUCLEOTIDE SEQUENCE</scope>
</reference>
<sequence length="429" mass="50361">MFSNSILEFFIFGIIFSTLILILIKGFGLFKLHYVNLKWLKKIKQLTKDTDNSTKKEALLATINHCQNLNSKWLLDESDLKFLNNTFLLIKKIAHAYHPNSKAPIEEARIRCILNAFMELRNHLLPLTSHKGIQAITQFRIRHILILSRAWKAKESLKQSKVCVFLYKHGLYHLFGWLFFIMRCLDLTFWAMKMTSYILQDIVLKVFLIRWYLVVGELANQVYSDKIVNSKIPIDSILDGLNEITEPENLSKDELPKNIKEISEASRNEILYHTWSVEWVKVRSIYINLINSIAHEYHPDSEQPIYEVKLFELLTSGLYLSEQIAAIQNYPFANKILDLRISHALMTKEANSFLMNSHVLFWIKKYKLGHIFKYSLLLFKVIQKKHPALLFKDFAFTLAGEGCKRWLYLYLHDRITEKTNTLYNISPNP</sequence>
<dbReference type="AlphaFoldDB" id="A0A381XQT5"/>